<accession>A0ABS8G7C0</accession>
<evidence type="ECO:0000313" key="1">
    <source>
        <dbReference type="EMBL" id="MCC2616418.1"/>
    </source>
</evidence>
<dbReference type="Gene3D" id="1.10.1510.10">
    <property type="entry name" value="Uncharacterised protein YqeY/AIM41 PF09424, N-terminal domain"/>
    <property type="match status" value="1"/>
</dbReference>
<dbReference type="PANTHER" id="PTHR28055:SF1">
    <property type="entry name" value="ALTERED INHERITANCE OF MITOCHONDRIA PROTEIN 41, MITOCHONDRIAL"/>
    <property type="match status" value="1"/>
</dbReference>
<dbReference type="SUPFAM" id="SSF89095">
    <property type="entry name" value="GatB/YqeY motif"/>
    <property type="match status" value="1"/>
</dbReference>
<organism evidence="1 2">
    <name type="scientific">Fluctibacter halophilus</name>
    <dbReference type="NCBI Taxonomy" id="226011"/>
    <lineage>
        <taxon>Bacteria</taxon>
        <taxon>Pseudomonadati</taxon>
        <taxon>Pseudomonadota</taxon>
        <taxon>Gammaproteobacteria</taxon>
        <taxon>Alteromonadales</taxon>
        <taxon>Alteromonadaceae</taxon>
        <taxon>Fluctibacter</taxon>
    </lineage>
</organism>
<dbReference type="PANTHER" id="PTHR28055">
    <property type="entry name" value="ALTERED INHERITANCE OF MITOCHONDRIA PROTEIN 41, MITOCHONDRIAL"/>
    <property type="match status" value="1"/>
</dbReference>
<keyword evidence="2" id="KW-1185">Reference proteome</keyword>
<proteinExistence type="predicted"/>
<dbReference type="Pfam" id="PF09424">
    <property type="entry name" value="YqeY"/>
    <property type="match status" value="1"/>
</dbReference>
<dbReference type="RefSeq" id="WP_229160674.1">
    <property type="nucleotide sequence ID" value="NZ_JAJEWP010000002.1"/>
</dbReference>
<dbReference type="Proteomes" id="UP001520878">
    <property type="component" value="Unassembled WGS sequence"/>
</dbReference>
<comment type="caution">
    <text evidence="1">The sequence shown here is derived from an EMBL/GenBank/DDBJ whole genome shotgun (WGS) entry which is preliminary data.</text>
</comment>
<dbReference type="InterPro" id="IPR019004">
    <property type="entry name" value="YqeY/Aim41"/>
</dbReference>
<gene>
    <name evidence="1" type="ORF">LJ739_09215</name>
</gene>
<dbReference type="InterPro" id="IPR003789">
    <property type="entry name" value="Asn/Gln_tRNA_amidoTrase-B-like"/>
</dbReference>
<reference evidence="1 2" key="1">
    <citation type="submission" date="2021-10" db="EMBL/GenBank/DDBJ databases">
        <title>Draft genome of Aestuariibacter halophilus JC2043.</title>
        <authorList>
            <person name="Emsley S.A."/>
            <person name="Pfannmuller K.M."/>
            <person name="Ushijima B."/>
            <person name="Saw J.H."/>
            <person name="Videau P."/>
        </authorList>
    </citation>
    <scope>NUCLEOTIDE SEQUENCE [LARGE SCALE GENOMIC DNA]</scope>
    <source>
        <strain evidence="1 2">JC2043</strain>
    </source>
</reference>
<dbReference type="EMBL" id="JAJEWP010000002">
    <property type="protein sequence ID" value="MCC2616418.1"/>
    <property type="molecule type" value="Genomic_DNA"/>
</dbReference>
<evidence type="ECO:0000313" key="2">
    <source>
        <dbReference type="Proteomes" id="UP001520878"/>
    </source>
</evidence>
<dbReference type="InterPro" id="IPR042184">
    <property type="entry name" value="YqeY/Aim41_N"/>
</dbReference>
<dbReference type="Gene3D" id="1.10.10.410">
    <property type="match status" value="1"/>
</dbReference>
<name>A0ABS8G7C0_9ALTE</name>
<sequence length="149" mass="16306">MALLDELKTAQKDAMRAKDKIRLGTIRMAMAAIKQREIDERIELGDSDILAIITKMIKQRQDASSQYRDAGRTDLADIEDAEIQVLQTFMPQPLTDAELADLIGEAMQATGAAGMQDMGKVMGWLKPKVQGRTDMGALSGQIKARLTGA</sequence>
<protein>
    <submittedName>
        <fullName evidence="1">GatB/YqeY domain-containing protein</fullName>
    </submittedName>
</protein>
<dbReference type="InterPro" id="IPR023168">
    <property type="entry name" value="GatB_Yqey_C_2"/>
</dbReference>